<keyword evidence="2" id="KW-1185">Reference proteome</keyword>
<sequence>MGSFHWALPPGRLCFRAFDVSRETDIACRWPSTAVRMSCLAAGSRDLLTAVTMTPISYPRVFSSRRHQDTFIQERVLHFVDGQRDRADRDRALGHHSQRCCSPPFVVVAQADGEPPRKRQRTSEDFISFCKFILEYENYESIKQEELQEKDAVSPSDSSADSVDSVKQEDSEQVGKTLGCPAAPPERATVQPAMSHVLLMQSDGLLAEHIRGMGCHVLDACTLNPSLSGKWAVQSPDRDICVACRRRGLLVRGYHAGGRRLSRPDHLLLPEAVCRRPMIECSECLTWIHLSCAKIRRNNIPDEFTCQRCREAKHTTRRSQRIRAGGTTPPQRRRPST</sequence>
<comment type="caution">
    <text evidence="1">The sequence shown here is derived from an EMBL/GenBank/DDBJ whole genome shotgun (WGS) entry which is preliminary data.</text>
</comment>
<evidence type="ECO:0000313" key="1">
    <source>
        <dbReference type="EMBL" id="KAH7970533.1"/>
    </source>
</evidence>
<organism evidence="1 2">
    <name type="scientific">Dermacentor silvarum</name>
    <name type="common">Tick</name>
    <dbReference type="NCBI Taxonomy" id="543639"/>
    <lineage>
        <taxon>Eukaryota</taxon>
        <taxon>Metazoa</taxon>
        <taxon>Ecdysozoa</taxon>
        <taxon>Arthropoda</taxon>
        <taxon>Chelicerata</taxon>
        <taxon>Arachnida</taxon>
        <taxon>Acari</taxon>
        <taxon>Parasitiformes</taxon>
        <taxon>Ixodida</taxon>
        <taxon>Ixodoidea</taxon>
        <taxon>Ixodidae</taxon>
        <taxon>Rhipicephalinae</taxon>
        <taxon>Dermacentor</taxon>
    </lineage>
</organism>
<dbReference type="EMBL" id="CM023480">
    <property type="protein sequence ID" value="KAH7970533.1"/>
    <property type="molecule type" value="Genomic_DNA"/>
</dbReference>
<gene>
    <name evidence="1" type="ORF">HPB49_009933</name>
</gene>
<proteinExistence type="predicted"/>
<accession>A0ACB8DII5</accession>
<reference evidence="1" key="1">
    <citation type="submission" date="2020-05" db="EMBL/GenBank/DDBJ databases">
        <title>Large-scale comparative analyses of tick genomes elucidate their genetic diversity and vector capacities.</title>
        <authorList>
            <person name="Jia N."/>
            <person name="Wang J."/>
            <person name="Shi W."/>
            <person name="Du L."/>
            <person name="Sun Y."/>
            <person name="Zhan W."/>
            <person name="Jiang J."/>
            <person name="Wang Q."/>
            <person name="Zhang B."/>
            <person name="Ji P."/>
            <person name="Sakyi L.B."/>
            <person name="Cui X."/>
            <person name="Yuan T."/>
            <person name="Jiang B."/>
            <person name="Yang W."/>
            <person name="Lam T.T.-Y."/>
            <person name="Chang Q."/>
            <person name="Ding S."/>
            <person name="Wang X."/>
            <person name="Zhu J."/>
            <person name="Ruan X."/>
            <person name="Zhao L."/>
            <person name="Wei J."/>
            <person name="Que T."/>
            <person name="Du C."/>
            <person name="Cheng J."/>
            <person name="Dai P."/>
            <person name="Han X."/>
            <person name="Huang E."/>
            <person name="Gao Y."/>
            <person name="Liu J."/>
            <person name="Shao H."/>
            <person name="Ye R."/>
            <person name="Li L."/>
            <person name="Wei W."/>
            <person name="Wang X."/>
            <person name="Wang C."/>
            <person name="Yang T."/>
            <person name="Huo Q."/>
            <person name="Li W."/>
            <person name="Guo W."/>
            <person name="Chen H."/>
            <person name="Zhou L."/>
            <person name="Ni X."/>
            <person name="Tian J."/>
            <person name="Zhou Y."/>
            <person name="Sheng Y."/>
            <person name="Liu T."/>
            <person name="Pan Y."/>
            <person name="Xia L."/>
            <person name="Li J."/>
            <person name="Zhao F."/>
            <person name="Cao W."/>
        </authorList>
    </citation>
    <scope>NUCLEOTIDE SEQUENCE</scope>
    <source>
        <strain evidence="1">Dsil-2018</strain>
    </source>
</reference>
<name>A0ACB8DII5_DERSI</name>
<evidence type="ECO:0000313" key="2">
    <source>
        <dbReference type="Proteomes" id="UP000821865"/>
    </source>
</evidence>
<protein>
    <submittedName>
        <fullName evidence="1">Uncharacterized protein</fullName>
    </submittedName>
</protein>
<dbReference type="Proteomes" id="UP000821865">
    <property type="component" value="Chromosome 11"/>
</dbReference>